<evidence type="ECO:0000313" key="3">
    <source>
        <dbReference type="Proteomes" id="UP001066276"/>
    </source>
</evidence>
<name>A0AAV7SL07_PLEWA</name>
<organism evidence="2 3">
    <name type="scientific">Pleurodeles waltl</name>
    <name type="common">Iberian ribbed newt</name>
    <dbReference type="NCBI Taxonomy" id="8319"/>
    <lineage>
        <taxon>Eukaryota</taxon>
        <taxon>Metazoa</taxon>
        <taxon>Chordata</taxon>
        <taxon>Craniata</taxon>
        <taxon>Vertebrata</taxon>
        <taxon>Euteleostomi</taxon>
        <taxon>Amphibia</taxon>
        <taxon>Batrachia</taxon>
        <taxon>Caudata</taxon>
        <taxon>Salamandroidea</taxon>
        <taxon>Salamandridae</taxon>
        <taxon>Pleurodelinae</taxon>
        <taxon>Pleurodeles</taxon>
    </lineage>
</organism>
<dbReference type="Proteomes" id="UP001066276">
    <property type="component" value="Chromosome 4_2"/>
</dbReference>
<protein>
    <submittedName>
        <fullName evidence="2">Uncharacterized protein</fullName>
    </submittedName>
</protein>
<feature type="compositionally biased region" description="Basic and acidic residues" evidence="1">
    <location>
        <begin position="9"/>
        <end position="25"/>
    </location>
</feature>
<proteinExistence type="predicted"/>
<sequence length="112" mass="12315">MVARGRVTQRTDAEEECRSKEEKSIARLQEAGDSDLPRLHIEDPIAEGVDDTNMAAEEPLPIDPEEVINDPGPESLPPNKVTPQMCLKDHALIPAVNARPPMYSDSTLMAKI</sequence>
<evidence type="ECO:0000313" key="2">
    <source>
        <dbReference type="EMBL" id="KAJ1164721.1"/>
    </source>
</evidence>
<accession>A0AAV7SL07</accession>
<evidence type="ECO:0000256" key="1">
    <source>
        <dbReference type="SAM" id="MobiDB-lite"/>
    </source>
</evidence>
<dbReference type="EMBL" id="JANPWB010000008">
    <property type="protein sequence ID" value="KAJ1164721.1"/>
    <property type="molecule type" value="Genomic_DNA"/>
</dbReference>
<comment type="caution">
    <text evidence="2">The sequence shown here is derived from an EMBL/GenBank/DDBJ whole genome shotgun (WGS) entry which is preliminary data.</text>
</comment>
<dbReference type="AlphaFoldDB" id="A0AAV7SL07"/>
<reference evidence="2" key="1">
    <citation type="journal article" date="2022" name="bioRxiv">
        <title>Sequencing and chromosome-scale assembly of the giantPleurodeles waltlgenome.</title>
        <authorList>
            <person name="Brown T."/>
            <person name="Elewa A."/>
            <person name="Iarovenko S."/>
            <person name="Subramanian E."/>
            <person name="Araus A.J."/>
            <person name="Petzold A."/>
            <person name="Susuki M."/>
            <person name="Suzuki K.-i.T."/>
            <person name="Hayashi T."/>
            <person name="Toyoda A."/>
            <person name="Oliveira C."/>
            <person name="Osipova E."/>
            <person name="Leigh N.D."/>
            <person name="Simon A."/>
            <person name="Yun M.H."/>
        </authorList>
    </citation>
    <scope>NUCLEOTIDE SEQUENCE</scope>
    <source>
        <strain evidence="2">20211129_DDA</strain>
        <tissue evidence="2">Liver</tissue>
    </source>
</reference>
<feature type="region of interest" description="Disordered" evidence="1">
    <location>
        <begin position="1"/>
        <end position="81"/>
    </location>
</feature>
<keyword evidence="3" id="KW-1185">Reference proteome</keyword>
<gene>
    <name evidence="2" type="ORF">NDU88_005155</name>
</gene>